<evidence type="ECO:0000313" key="13">
    <source>
        <dbReference type="EMBL" id="KAJ5215339.1"/>
    </source>
</evidence>
<keyword evidence="6 12" id="KW-1133">Transmembrane helix</keyword>
<dbReference type="InterPro" id="IPR018108">
    <property type="entry name" value="MCP_transmembrane"/>
</dbReference>
<dbReference type="SUPFAM" id="SSF103506">
    <property type="entry name" value="Mitochondrial carrier"/>
    <property type="match status" value="1"/>
</dbReference>
<evidence type="ECO:0000256" key="7">
    <source>
        <dbReference type="ARBA" id="ARBA00023128"/>
    </source>
</evidence>
<evidence type="ECO:0000256" key="6">
    <source>
        <dbReference type="ARBA" id="ARBA00022989"/>
    </source>
</evidence>
<evidence type="ECO:0000256" key="2">
    <source>
        <dbReference type="ARBA" id="ARBA00022448"/>
    </source>
</evidence>
<dbReference type="PANTHER" id="PTHR45829:SF1">
    <property type="entry name" value="CARRIER PROTEIN, PUTATIVE (AFU_ORTHOLOGUE AFUA_4G06780)-RELATED"/>
    <property type="match status" value="1"/>
</dbReference>
<comment type="similarity">
    <text evidence="10">Belongs to the mitochondrial carrier (TC 2.A.29) family.</text>
</comment>
<evidence type="ECO:0000256" key="5">
    <source>
        <dbReference type="ARBA" id="ARBA00022792"/>
    </source>
</evidence>
<sequence length="168" mass="18501">MYSDDRDISTATSNFSHQPPGFHSENGAQYAPHVPAADVSPSADFITRLEVLSAKVANIWIALFCGAFAGVASGIVTCPLNVIKTKLQAQGGFARRAAQLDAARKMYRIEGLRSFYSGLTPALLGLRHVAIQFPLYEYLRMAFTGYSIGGAFKQRQFPLVWDFMRHVP</sequence>
<organism evidence="13 14">
    <name type="scientific">Penicillium cinerascens</name>
    <dbReference type="NCBI Taxonomy" id="70096"/>
    <lineage>
        <taxon>Eukaryota</taxon>
        <taxon>Fungi</taxon>
        <taxon>Dikarya</taxon>
        <taxon>Ascomycota</taxon>
        <taxon>Pezizomycotina</taxon>
        <taxon>Eurotiomycetes</taxon>
        <taxon>Eurotiomycetidae</taxon>
        <taxon>Eurotiales</taxon>
        <taxon>Aspergillaceae</taxon>
        <taxon>Penicillium</taxon>
    </lineage>
</organism>
<evidence type="ECO:0000256" key="12">
    <source>
        <dbReference type="SAM" id="Phobius"/>
    </source>
</evidence>
<feature type="transmembrane region" description="Helical" evidence="12">
    <location>
        <begin position="59"/>
        <end position="83"/>
    </location>
</feature>
<dbReference type="InterPro" id="IPR049562">
    <property type="entry name" value="SLC25A33/36-like"/>
</dbReference>
<dbReference type="Pfam" id="PF00153">
    <property type="entry name" value="Mito_carr"/>
    <property type="match status" value="1"/>
</dbReference>
<keyword evidence="8 9" id="KW-0472">Membrane</keyword>
<gene>
    <name evidence="13" type="ORF">N7498_001746</name>
</gene>
<proteinExistence type="inferred from homology"/>
<dbReference type="GO" id="GO:0005743">
    <property type="term" value="C:mitochondrial inner membrane"/>
    <property type="evidence" value="ECO:0007669"/>
    <property type="project" value="UniProtKB-SubCell"/>
</dbReference>
<dbReference type="GeneID" id="83176109"/>
<dbReference type="GO" id="GO:0015218">
    <property type="term" value="F:pyrimidine nucleotide transmembrane transporter activity"/>
    <property type="evidence" value="ECO:0007669"/>
    <property type="project" value="InterPro"/>
</dbReference>
<dbReference type="EMBL" id="JAPQKR010000005">
    <property type="protein sequence ID" value="KAJ5215339.1"/>
    <property type="molecule type" value="Genomic_DNA"/>
</dbReference>
<dbReference type="GO" id="GO:1990519">
    <property type="term" value="P:pyrimidine nucleotide import into mitochondrion"/>
    <property type="evidence" value="ECO:0007669"/>
    <property type="project" value="TreeGrafter"/>
</dbReference>
<protein>
    <submittedName>
        <fullName evidence="13">NAD+ transporter</fullName>
    </submittedName>
</protein>
<dbReference type="Proteomes" id="UP001150904">
    <property type="component" value="Unassembled WGS sequence"/>
</dbReference>
<feature type="repeat" description="Solcar" evidence="9">
    <location>
        <begin position="57"/>
        <end position="142"/>
    </location>
</feature>
<dbReference type="OrthoDB" id="10266426at2759"/>
<keyword evidence="2 10" id="KW-0813">Transport</keyword>
<keyword evidence="14" id="KW-1185">Reference proteome</keyword>
<keyword evidence="7" id="KW-0496">Mitochondrion</keyword>
<keyword evidence="5" id="KW-0999">Mitochondrion inner membrane</keyword>
<comment type="caution">
    <text evidence="13">The sequence shown here is derived from an EMBL/GenBank/DDBJ whole genome shotgun (WGS) entry which is preliminary data.</text>
</comment>
<feature type="region of interest" description="Disordered" evidence="11">
    <location>
        <begin position="1"/>
        <end position="27"/>
    </location>
</feature>
<dbReference type="RefSeq" id="XP_058311152.1">
    <property type="nucleotide sequence ID" value="XM_058448808.1"/>
</dbReference>
<evidence type="ECO:0000256" key="4">
    <source>
        <dbReference type="ARBA" id="ARBA00022737"/>
    </source>
</evidence>
<reference evidence="13" key="2">
    <citation type="journal article" date="2023" name="IMA Fungus">
        <title>Comparative genomic study of the Penicillium genus elucidates a diverse pangenome and 15 lateral gene transfer events.</title>
        <authorList>
            <person name="Petersen C."/>
            <person name="Sorensen T."/>
            <person name="Nielsen M.R."/>
            <person name="Sondergaard T.E."/>
            <person name="Sorensen J.L."/>
            <person name="Fitzpatrick D.A."/>
            <person name="Frisvad J.C."/>
            <person name="Nielsen K.L."/>
        </authorList>
    </citation>
    <scope>NUCLEOTIDE SEQUENCE</scope>
    <source>
        <strain evidence="13">IBT 15544</strain>
    </source>
</reference>
<dbReference type="AlphaFoldDB" id="A0A9W9N8T5"/>
<evidence type="ECO:0000256" key="1">
    <source>
        <dbReference type="ARBA" id="ARBA00004448"/>
    </source>
</evidence>
<evidence type="ECO:0000313" key="14">
    <source>
        <dbReference type="Proteomes" id="UP001150904"/>
    </source>
</evidence>
<evidence type="ECO:0000256" key="10">
    <source>
        <dbReference type="RuleBase" id="RU000488"/>
    </source>
</evidence>
<evidence type="ECO:0000256" key="11">
    <source>
        <dbReference type="SAM" id="MobiDB-lite"/>
    </source>
</evidence>
<evidence type="ECO:0000256" key="9">
    <source>
        <dbReference type="PROSITE-ProRule" id="PRU00282"/>
    </source>
</evidence>
<name>A0A9W9N8T5_9EURO</name>
<dbReference type="Gene3D" id="1.50.40.10">
    <property type="entry name" value="Mitochondrial carrier domain"/>
    <property type="match status" value="1"/>
</dbReference>
<comment type="subcellular location">
    <subcellularLocation>
        <location evidence="1">Mitochondrion inner membrane</location>
        <topology evidence="1">Multi-pass membrane protein</topology>
    </subcellularLocation>
</comment>
<reference evidence="13" key="1">
    <citation type="submission" date="2022-12" db="EMBL/GenBank/DDBJ databases">
        <authorList>
            <person name="Petersen C."/>
        </authorList>
    </citation>
    <scope>NUCLEOTIDE SEQUENCE</scope>
    <source>
        <strain evidence="13">IBT 15544</strain>
    </source>
</reference>
<dbReference type="PANTHER" id="PTHR45829">
    <property type="entry name" value="MITOCHONDRIAL CARRIER PROTEIN RIM2"/>
    <property type="match status" value="1"/>
</dbReference>
<keyword evidence="3 9" id="KW-0812">Transmembrane</keyword>
<dbReference type="PROSITE" id="PS50920">
    <property type="entry name" value="SOLCAR"/>
    <property type="match status" value="1"/>
</dbReference>
<evidence type="ECO:0000256" key="3">
    <source>
        <dbReference type="ARBA" id="ARBA00022692"/>
    </source>
</evidence>
<dbReference type="InterPro" id="IPR023395">
    <property type="entry name" value="MCP_dom_sf"/>
</dbReference>
<keyword evidence="4" id="KW-0677">Repeat</keyword>
<evidence type="ECO:0000256" key="8">
    <source>
        <dbReference type="ARBA" id="ARBA00023136"/>
    </source>
</evidence>
<accession>A0A9W9N8T5</accession>